<feature type="chain" id="PRO_5016127281" evidence="1">
    <location>
        <begin position="24"/>
        <end position="122"/>
    </location>
</feature>
<organism evidence="2 3">
    <name type="scientific">Taibaiella soli</name>
    <dbReference type="NCBI Taxonomy" id="1649169"/>
    <lineage>
        <taxon>Bacteria</taxon>
        <taxon>Pseudomonadati</taxon>
        <taxon>Bacteroidota</taxon>
        <taxon>Chitinophagia</taxon>
        <taxon>Chitinophagales</taxon>
        <taxon>Chitinophagaceae</taxon>
        <taxon>Taibaiella</taxon>
    </lineage>
</organism>
<sequence length="122" mass="13170">MNKLLAAAQVLLCIICCNPKGHAQNVGIPTVPTPQVASFPRYDNIGGVKPTPGANTQVQMGGTASSVINSQNQFLRQPGNQNQQQQLENIRKDVEDLDKGNAQREYLQATKSTGMPTVSYCN</sequence>
<keyword evidence="1" id="KW-0732">Signal</keyword>
<name>A0A2W2A8C6_9BACT</name>
<gene>
    <name evidence="2" type="ORF">DN068_16150</name>
</gene>
<dbReference type="Proteomes" id="UP000248745">
    <property type="component" value="Unassembled WGS sequence"/>
</dbReference>
<dbReference type="RefSeq" id="WP_110999979.1">
    <property type="nucleotide sequence ID" value="NZ_QKTW01000022.1"/>
</dbReference>
<evidence type="ECO:0000313" key="3">
    <source>
        <dbReference type="Proteomes" id="UP000248745"/>
    </source>
</evidence>
<keyword evidence="3" id="KW-1185">Reference proteome</keyword>
<accession>A0A2W2A8C6</accession>
<feature type="signal peptide" evidence="1">
    <location>
        <begin position="1"/>
        <end position="23"/>
    </location>
</feature>
<proteinExistence type="predicted"/>
<reference evidence="2 3" key="1">
    <citation type="submission" date="2018-06" db="EMBL/GenBank/DDBJ databases">
        <title>Mucibacter soli gen. nov., sp. nov., a new member of the family Chitinophagaceae producing mucin.</title>
        <authorList>
            <person name="Kim M.-K."/>
            <person name="Park S."/>
            <person name="Kim T.-S."/>
            <person name="Joung Y."/>
            <person name="Han J.-H."/>
            <person name="Kim S.B."/>
        </authorList>
    </citation>
    <scope>NUCLEOTIDE SEQUENCE [LARGE SCALE GENOMIC DNA]</scope>
    <source>
        <strain evidence="2 3">R1-15</strain>
    </source>
</reference>
<comment type="caution">
    <text evidence="2">The sequence shown here is derived from an EMBL/GenBank/DDBJ whole genome shotgun (WGS) entry which is preliminary data.</text>
</comment>
<evidence type="ECO:0000256" key="1">
    <source>
        <dbReference type="SAM" id="SignalP"/>
    </source>
</evidence>
<evidence type="ECO:0000313" key="2">
    <source>
        <dbReference type="EMBL" id="PZF71605.1"/>
    </source>
</evidence>
<dbReference type="AlphaFoldDB" id="A0A2W2A8C6"/>
<protein>
    <submittedName>
        <fullName evidence="2">Uncharacterized protein</fullName>
    </submittedName>
</protein>
<dbReference type="EMBL" id="QKTW01000022">
    <property type="protein sequence ID" value="PZF71605.1"/>
    <property type="molecule type" value="Genomic_DNA"/>
</dbReference>